<evidence type="ECO:0000313" key="5">
    <source>
        <dbReference type="Proteomes" id="UP000504634"/>
    </source>
</evidence>
<dbReference type="PANTHER" id="PTHR39957:SF2">
    <property type="entry name" value="GEO11553P1"/>
    <property type="match status" value="1"/>
</dbReference>
<keyword evidence="2" id="KW-0964">Secreted</keyword>
<organism evidence="5 6">
    <name type="scientific">Drosophila lebanonensis</name>
    <name type="common">Fruit fly</name>
    <name type="synonym">Scaptodrosophila lebanonensis</name>
    <dbReference type="NCBI Taxonomy" id="7225"/>
    <lineage>
        <taxon>Eukaryota</taxon>
        <taxon>Metazoa</taxon>
        <taxon>Ecdysozoa</taxon>
        <taxon>Arthropoda</taxon>
        <taxon>Hexapoda</taxon>
        <taxon>Insecta</taxon>
        <taxon>Pterygota</taxon>
        <taxon>Neoptera</taxon>
        <taxon>Endopterygota</taxon>
        <taxon>Diptera</taxon>
        <taxon>Brachycera</taxon>
        <taxon>Muscomorpha</taxon>
        <taxon>Ephydroidea</taxon>
        <taxon>Drosophilidae</taxon>
        <taxon>Scaptodrosophila</taxon>
    </lineage>
</organism>
<name>A0A6J2U5U7_DROLE</name>
<feature type="signal peptide" evidence="3">
    <location>
        <begin position="1"/>
        <end position="18"/>
    </location>
</feature>
<dbReference type="OrthoDB" id="6761907at2759"/>
<dbReference type="PANTHER" id="PTHR39957">
    <property type="entry name" value="AT09846P1-RELATED"/>
    <property type="match status" value="1"/>
</dbReference>
<evidence type="ECO:0000256" key="1">
    <source>
        <dbReference type="ARBA" id="ARBA00004613"/>
    </source>
</evidence>
<reference evidence="6" key="1">
    <citation type="submission" date="2025-08" db="UniProtKB">
        <authorList>
            <consortium name="RefSeq"/>
        </authorList>
    </citation>
    <scope>IDENTIFICATION</scope>
    <source>
        <strain evidence="6">11010-0011.00</strain>
        <tissue evidence="6">Whole body</tissue>
    </source>
</reference>
<keyword evidence="3" id="KW-0732">Signal</keyword>
<feature type="domain" description="Single" evidence="4">
    <location>
        <begin position="35"/>
        <end position="105"/>
    </location>
</feature>
<comment type="subcellular location">
    <subcellularLocation>
        <location evidence="1">Secreted</location>
    </subcellularLocation>
</comment>
<dbReference type="RefSeq" id="XP_030382527.1">
    <property type="nucleotide sequence ID" value="XM_030526667.1"/>
</dbReference>
<dbReference type="Pfam" id="PF15430">
    <property type="entry name" value="SVWC"/>
    <property type="match status" value="1"/>
</dbReference>
<feature type="chain" id="PRO_5027080350" evidence="3">
    <location>
        <begin position="19"/>
        <end position="125"/>
    </location>
</feature>
<dbReference type="GeneID" id="115630035"/>
<dbReference type="InterPro" id="IPR029277">
    <property type="entry name" value="SVWC_dom"/>
</dbReference>
<sequence>MIISMVMLFLMLCGAVKGDLRYRGNAVHPDFPGQCFYEELKQPIPKNQSYRPINRDGHCESIFCRSDYVLQIGYCGRHILLPTTTCKIEADMRRAFPDCCPRIVCQQPKGESNYIVSRFEKWVAM</sequence>
<evidence type="ECO:0000256" key="3">
    <source>
        <dbReference type="SAM" id="SignalP"/>
    </source>
</evidence>
<dbReference type="GO" id="GO:0005576">
    <property type="term" value="C:extracellular region"/>
    <property type="evidence" value="ECO:0007669"/>
    <property type="project" value="UniProtKB-SubCell"/>
</dbReference>
<dbReference type="AlphaFoldDB" id="A0A6J2U5U7"/>
<accession>A0A6J2U5U7</accession>
<protein>
    <submittedName>
        <fullName evidence="6">Uncharacterized protein LOC115630035</fullName>
    </submittedName>
</protein>
<evidence type="ECO:0000313" key="6">
    <source>
        <dbReference type="RefSeq" id="XP_030382527.1"/>
    </source>
</evidence>
<dbReference type="Proteomes" id="UP000504634">
    <property type="component" value="Unplaced"/>
</dbReference>
<keyword evidence="5" id="KW-1185">Reference proteome</keyword>
<evidence type="ECO:0000256" key="2">
    <source>
        <dbReference type="ARBA" id="ARBA00022525"/>
    </source>
</evidence>
<evidence type="ECO:0000259" key="4">
    <source>
        <dbReference type="SMART" id="SM01318"/>
    </source>
</evidence>
<gene>
    <name evidence="6" type="primary">LOC115630035</name>
</gene>
<proteinExistence type="predicted"/>
<dbReference type="InterPro" id="IPR053308">
    <property type="entry name" value="Vago-like"/>
</dbReference>
<dbReference type="SMART" id="SM01318">
    <property type="entry name" value="SVWC"/>
    <property type="match status" value="1"/>
</dbReference>